<evidence type="ECO:0000259" key="7">
    <source>
        <dbReference type="Pfam" id="PF01728"/>
    </source>
</evidence>
<dbReference type="Proteomes" id="UP000838100">
    <property type="component" value="Unassembled WGS sequence"/>
</dbReference>
<feature type="binding site" evidence="6">
    <location>
        <position position="277"/>
    </location>
    <ligand>
        <name>S-adenosyl-L-methionine</name>
        <dbReference type="ChEBI" id="CHEBI:59789"/>
    </ligand>
</feature>
<dbReference type="Gene3D" id="3.30.2300.20">
    <property type="match status" value="1"/>
</dbReference>
<protein>
    <recommendedName>
        <fullName evidence="6">Ribosomal RNA large subunit methyltransferase M</fullName>
        <ecNumber evidence="6">2.1.1.186</ecNumber>
    </recommendedName>
    <alternativeName>
        <fullName evidence="6">23S rRNA (cytidine2498-2'-O)-methyltransferase</fullName>
    </alternativeName>
    <alternativeName>
        <fullName evidence="6">23S rRNA 2'-O-ribose methyltransferase RlmM</fullName>
    </alternativeName>
</protein>
<comment type="catalytic activity">
    <reaction evidence="6">
        <text>cytidine(2498) in 23S rRNA + S-adenosyl-L-methionine = 2'-O-methylcytidine(2498) in 23S rRNA + S-adenosyl-L-homocysteine + H(+)</text>
        <dbReference type="Rhea" id="RHEA:42788"/>
        <dbReference type="Rhea" id="RHEA-COMP:10244"/>
        <dbReference type="Rhea" id="RHEA-COMP:10245"/>
        <dbReference type="ChEBI" id="CHEBI:15378"/>
        <dbReference type="ChEBI" id="CHEBI:57856"/>
        <dbReference type="ChEBI" id="CHEBI:59789"/>
        <dbReference type="ChEBI" id="CHEBI:74495"/>
        <dbReference type="ChEBI" id="CHEBI:82748"/>
        <dbReference type="EC" id="2.1.1.186"/>
    </reaction>
</comment>
<evidence type="ECO:0000256" key="2">
    <source>
        <dbReference type="ARBA" id="ARBA00022552"/>
    </source>
</evidence>
<dbReference type="EMBL" id="CAKLPX010000003">
    <property type="protein sequence ID" value="CAH0992386.1"/>
    <property type="molecule type" value="Genomic_DNA"/>
</dbReference>
<keyword evidence="1 6" id="KW-0963">Cytoplasm</keyword>
<comment type="function">
    <text evidence="6">Catalyzes the 2'-O-methylation at nucleotide C2498 in 23S rRNA.</text>
</comment>
<feature type="domain" description="Ribosomal RNA large subunit methyltransferase M THUMP-like" evidence="9">
    <location>
        <begin position="89"/>
        <end position="164"/>
    </location>
</feature>
<feature type="binding site" evidence="6">
    <location>
        <position position="241"/>
    </location>
    <ligand>
        <name>S-adenosyl-L-methionine</name>
        <dbReference type="ChEBI" id="CHEBI:59789"/>
    </ligand>
</feature>
<keyword evidence="5 6" id="KW-0949">S-adenosyl-L-methionine</keyword>
<dbReference type="SUPFAM" id="SSF53335">
    <property type="entry name" value="S-adenosyl-L-methionine-dependent methyltransferases"/>
    <property type="match status" value="1"/>
</dbReference>
<evidence type="ECO:0000256" key="5">
    <source>
        <dbReference type="ARBA" id="ARBA00022691"/>
    </source>
</evidence>
<dbReference type="RefSeq" id="WP_237445076.1">
    <property type="nucleotide sequence ID" value="NZ_CAKLPX010000003.1"/>
</dbReference>
<keyword evidence="3 6" id="KW-0489">Methyltransferase</keyword>
<evidence type="ECO:0000313" key="10">
    <source>
        <dbReference type="EMBL" id="CAH0992386.1"/>
    </source>
</evidence>
<dbReference type="InterPro" id="IPR029063">
    <property type="entry name" value="SAM-dependent_MTases_sf"/>
</dbReference>
<dbReference type="Pfam" id="PF21239">
    <property type="entry name" value="RLMM_N"/>
    <property type="match status" value="1"/>
</dbReference>
<dbReference type="PANTHER" id="PTHR37524">
    <property type="entry name" value="RIBOSOMAL RNA LARGE SUBUNIT METHYLTRANSFERASE M"/>
    <property type="match status" value="1"/>
</dbReference>
<name>A0ABM9AGQ3_9GAMM</name>
<feature type="binding site" evidence="6">
    <location>
        <position position="261"/>
    </location>
    <ligand>
        <name>S-adenosyl-L-methionine</name>
        <dbReference type="ChEBI" id="CHEBI:59789"/>
    </ligand>
</feature>
<comment type="similarity">
    <text evidence="6">Belongs to the class I-like SAM-binding methyltransferase superfamily. RNA methyltransferase RlmE family. RlmM subfamily.</text>
</comment>
<evidence type="ECO:0000259" key="8">
    <source>
        <dbReference type="Pfam" id="PF18125"/>
    </source>
</evidence>
<dbReference type="GO" id="GO:0032259">
    <property type="term" value="P:methylation"/>
    <property type="evidence" value="ECO:0007669"/>
    <property type="project" value="UniProtKB-KW"/>
</dbReference>
<dbReference type="NCBIfam" id="NF008734">
    <property type="entry name" value="PRK11760.1"/>
    <property type="match status" value="1"/>
</dbReference>
<comment type="subunit">
    <text evidence="6">Monomer.</text>
</comment>
<dbReference type="GO" id="GO:0008168">
    <property type="term" value="F:methyltransferase activity"/>
    <property type="evidence" value="ECO:0007669"/>
    <property type="project" value="UniProtKB-KW"/>
</dbReference>
<proteinExistence type="inferred from homology"/>
<feature type="domain" description="RlmM ferredoxin-like" evidence="8">
    <location>
        <begin position="8"/>
        <end position="76"/>
    </location>
</feature>
<evidence type="ECO:0000256" key="4">
    <source>
        <dbReference type="ARBA" id="ARBA00022679"/>
    </source>
</evidence>
<dbReference type="Pfam" id="PF01728">
    <property type="entry name" value="FtsJ"/>
    <property type="match status" value="1"/>
</dbReference>
<organism evidence="10 11">
    <name type="scientific">Sinobacterium norvegicum</name>
    <dbReference type="NCBI Taxonomy" id="1641715"/>
    <lineage>
        <taxon>Bacteria</taxon>
        <taxon>Pseudomonadati</taxon>
        <taxon>Pseudomonadota</taxon>
        <taxon>Gammaproteobacteria</taxon>
        <taxon>Cellvibrionales</taxon>
        <taxon>Spongiibacteraceae</taxon>
        <taxon>Sinobacterium</taxon>
    </lineage>
</organism>
<feature type="binding site" evidence="6">
    <location>
        <position position="189"/>
    </location>
    <ligand>
        <name>S-adenosyl-L-methionine</name>
        <dbReference type="ChEBI" id="CHEBI:59789"/>
    </ligand>
</feature>
<comment type="caution">
    <text evidence="10">The sequence shown here is derived from an EMBL/GenBank/DDBJ whole genome shotgun (WGS) entry which is preliminary data.</text>
</comment>
<dbReference type="InterPro" id="IPR002877">
    <property type="entry name" value="RNA_MeTrfase_FtsJ_dom"/>
</dbReference>
<feature type="active site" description="Proton acceptor" evidence="6">
    <location>
        <position position="306"/>
    </location>
</feature>
<accession>A0ABM9AGQ3</accession>
<dbReference type="Gene3D" id="3.30.70.2810">
    <property type="match status" value="1"/>
</dbReference>
<sequence length="356" mass="40168">MSKSVFNHVVLLCRSGFEGECSAEIIDRAAAIGVDGYCKTDKRSGIVVFTPNKPGSALRLIEKIPFSTMIFSRQWFAAIEQVTDLPPKDRVGTLAQAAGRFPRCKDLWLETADTNEANSLSKLCKSLQKPLQIKLKAFGALRASGEYRLHMLFTSGTSAWVGMSLPGNDAPWLGGIPRLRLPKAAPSRSTLKLEEAWHWFLTPDTWGEELKAGSWGVDLGAAPGGWTWQLVQRGLKVMAVDNGPMADDLMLTRQVEHHEADGFLFEPPRAVAWMVCDIADKPARVMHLMSTWFVNRWCRKSVFNLKLPMNKRYQEVCKLLDQLQQNCDQHNIKISWQAKQLYHDREEITVMVRLLD</sequence>
<feature type="binding site" evidence="6">
    <location>
        <begin position="222"/>
        <end position="225"/>
    </location>
    <ligand>
        <name>S-adenosyl-L-methionine</name>
        <dbReference type="ChEBI" id="CHEBI:59789"/>
    </ligand>
</feature>
<comment type="subcellular location">
    <subcellularLocation>
        <location evidence="6">Cytoplasm</location>
    </subcellularLocation>
</comment>
<dbReference type="PIRSF" id="PIRSF028774">
    <property type="entry name" value="UCP028774"/>
    <property type="match status" value="1"/>
</dbReference>
<reference evidence="10" key="1">
    <citation type="submission" date="2021-12" db="EMBL/GenBank/DDBJ databases">
        <authorList>
            <person name="Rodrigo-Torres L."/>
            <person name="Arahal R. D."/>
            <person name="Lucena T."/>
        </authorList>
    </citation>
    <scope>NUCLEOTIDE SEQUENCE</scope>
    <source>
        <strain evidence="10">CECT 8267</strain>
    </source>
</reference>
<dbReference type="Pfam" id="PF18125">
    <property type="entry name" value="RlmM_FDX"/>
    <property type="match status" value="1"/>
</dbReference>
<keyword evidence="2 6" id="KW-0698">rRNA processing</keyword>
<evidence type="ECO:0000256" key="6">
    <source>
        <dbReference type="HAMAP-Rule" id="MF_01551"/>
    </source>
</evidence>
<evidence type="ECO:0000313" key="11">
    <source>
        <dbReference type="Proteomes" id="UP000838100"/>
    </source>
</evidence>
<gene>
    <name evidence="6 10" type="primary">rlmM</name>
    <name evidence="10" type="ORF">SIN8267_02505</name>
</gene>
<evidence type="ECO:0000259" key="9">
    <source>
        <dbReference type="Pfam" id="PF21239"/>
    </source>
</evidence>
<dbReference type="InterPro" id="IPR048646">
    <property type="entry name" value="RlmM_THUMP-like"/>
</dbReference>
<evidence type="ECO:0000256" key="1">
    <source>
        <dbReference type="ARBA" id="ARBA00022490"/>
    </source>
</evidence>
<keyword evidence="4 6" id="KW-0808">Transferase</keyword>
<dbReference type="InterPro" id="IPR040739">
    <property type="entry name" value="RlmM_FDX"/>
</dbReference>
<dbReference type="InterPro" id="IPR011224">
    <property type="entry name" value="rRNA_MeTrfase_M"/>
</dbReference>
<dbReference type="EC" id="2.1.1.186" evidence="6"/>
<evidence type="ECO:0000256" key="3">
    <source>
        <dbReference type="ARBA" id="ARBA00022603"/>
    </source>
</evidence>
<dbReference type="HAMAP" id="MF_01551">
    <property type="entry name" value="23SrRNA_methyltr_M"/>
    <property type="match status" value="1"/>
</dbReference>
<feature type="domain" description="Ribosomal RNA methyltransferase FtsJ" evidence="7">
    <location>
        <begin position="187"/>
        <end position="279"/>
    </location>
</feature>
<keyword evidence="11" id="KW-1185">Reference proteome</keyword>
<dbReference type="PANTHER" id="PTHR37524:SF2">
    <property type="entry name" value="RIBOSOMAL RNA METHYLTRANSFERASE FTSJ DOMAIN-CONTAINING PROTEIN"/>
    <property type="match status" value="1"/>
</dbReference>
<dbReference type="Gene3D" id="3.40.50.150">
    <property type="entry name" value="Vaccinia Virus protein VP39"/>
    <property type="match status" value="1"/>
</dbReference>